<keyword evidence="7 8" id="KW-0472">Membrane</keyword>
<name>A0A0R1Y2L1_9LACO</name>
<dbReference type="EMBL" id="AZGA01000002">
    <property type="protein sequence ID" value="KRM36560.1"/>
    <property type="molecule type" value="Genomic_DNA"/>
</dbReference>
<comment type="subcellular location">
    <subcellularLocation>
        <location evidence="1">Cell membrane</location>
        <topology evidence="1">Multi-pass membrane protein</topology>
    </subcellularLocation>
</comment>
<dbReference type="Pfam" id="PF12822">
    <property type="entry name" value="ECF_trnsprt"/>
    <property type="match status" value="1"/>
</dbReference>
<feature type="transmembrane region" description="Helical" evidence="9">
    <location>
        <begin position="12"/>
        <end position="36"/>
    </location>
</feature>
<evidence type="ECO:0000256" key="4">
    <source>
        <dbReference type="ARBA" id="ARBA00022475"/>
    </source>
</evidence>
<gene>
    <name evidence="10" type="ORF">FC83_GL002432</name>
</gene>
<accession>A0A0R1Y2L1</accession>
<dbReference type="RefSeq" id="WP_057002264.1">
    <property type="nucleotide sequence ID" value="NZ_AZGA01000002.1"/>
</dbReference>
<dbReference type="PANTHER" id="PTHR38438">
    <property type="entry name" value="RIBOFLAVIN TRANSPORTER RIBU"/>
    <property type="match status" value="1"/>
</dbReference>
<dbReference type="STRING" id="1423734.FC83_GL002432"/>
<organism evidence="10 11">
    <name type="scientific">Agrilactobacillus composti DSM 18527 = JCM 14202</name>
    <dbReference type="NCBI Taxonomy" id="1423734"/>
    <lineage>
        <taxon>Bacteria</taxon>
        <taxon>Bacillati</taxon>
        <taxon>Bacillota</taxon>
        <taxon>Bacilli</taxon>
        <taxon>Lactobacillales</taxon>
        <taxon>Lactobacillaceae</taxon>
        <taxon>Agrilactobacillus</taxon>
    </lineage>
</organism>
<proteinExistence type="inferred from homology"/>
<dbReference type="Gene3D" id="1.10.1760.20">
    <property type="match status" value="1"/>
</dbReference>
<comment type="similarity">
    <text evidence="2 8">Belongs to the prokaryotic riboflavin transporter (P-RFT) (TC 2.A.87) family.</text>
</comment>
<evidence type="ECO:0000256" key="1">
    <source>
        <dbReference type="ARBA" id="ARBA00004651"/>
    </source>
</evidence>
<evidence type="ECO:0000256" key="6">
    <source>
        <dbReference type="ARBA" id="ARBA00022989"/>
    </source>
</evidence>
<evidence type="ECO:0000256" key="2">
    <source>
        <dbReference type="ARBA" id="ARBA00005540"/>
    </source>
</evidence>
<sequence length="191" mass="20697">MQNTKVKKLVSIAMMSAIAYIVMFFAFPIMPAFGFLKADLSDLVVLIGTFIYGPTGGIAIAFVRSLLHFLTSGGNLPSLIGDTASFIASTVFLLPMYYVLRKHSNAGRQALASILATIVLALVMGFLNLVIITPLYMQLLGMSVGMPLIKYVLIAVVPFNLIKGALISAVFSVVYVRMMPWVKAQAASFKH</sequence>
<dbReference type="GO" id="GO:0032217">
    <property type="term" value="F:riboflavin transmembrane transporter activity"/>
    <property type="evidence" value="ECO:0007669"/>
    <property type="project" value="UniProtKB-UniRule"/>
</dbReference>
<evidence type="ECO:0000256" key="7">
    <source>
        <dbReference type="ARBA" id="ARBA00023136"/>
    </source>
</evidence>
<keyword evidence="6 9" id="KW-1133">Transmembrane helix</keyword>
<evidence type="ECO:0000256" key="3">
    <source>
        <dbReference type="ARBA" id="ARBA00022448"/>
    </source>
</evidence>
<evidence type="ECO:0000313" key="11">
    <source>
        <dbReference type="Proteomes" id="UP000051236"/>
    </source>
</evidence>
<feature type="transmembrane region" description="Helical" evidence="9">
    <location>
        <begin position="43"/>
        <end position="63"/>
    </location>
</feature>
<dbReference type="InterPro" id="IPR024529">
    <property type="entry name" value="ECF_trnsprt_substrate-spec"/>
</dbReference>
<evidence type="ECO:0000313" key="10">
    <source>
        <dbReference type="EMBL" id="KRM36560.1"/>
    </source>
</evidence>
<dbReference type="eggNOG" id="COG3601">
    <property type="taxonomic scope" value="Bacteria"/>
</dbReference>
<evidence type="ECO:0000256" key="9">
    <source>
        <dbReference type="SAM" id="Phobius"/>
    </source>
</evidence>
<keyword evidence="11" id="KW-1185">Reference proteome</keyword>
<keyword evidence="3 8" id="KW-0813">Transport</keyword>
<dbReference type="InterPro" id="IPR025720">
    <property type="entry name" value="RibU"/>
</dbReference>
<dbReference type="Proteomes" id="UP000051236">
    <property type="component" value="Unassembled WGS sequence"/>
</dbReference>
<keyword evidence="4 8" id="KW-1003">Cell membrane</keyword>
<dbReference type="PANTHER" id="PTHR38438:SF1">
    <property type="entry name" value="RIBOFLAVIN TRANSPORTER RIBU"/>
    <property type="match status" value="1"/>
</dbReference>
<feature type="transmembrane region" description="Helical" evidence="9">
    <location>
        <begin position="112"/>
        <end position="136"/>
    </location>
</feature>
<reference evidence="10 11" key="1">
    <citation type="journal article" date="2015" name="Genome Announc.">
        <title>Expanding the biotechnology potential of lactobacilli through comparative genomics of 213 strains and associated genera.</title>
        <authorList>
            <person name="Sun Z."/>
            <person name="Harris H.M."/>
            <person name="McCann A."/>
            <person name="Guo C."/>
            <person name="Argimon S."/>
            <person name="Zhang W."/>
            <person name="Yang X."/>
            <person name="Jeffery I.B."/>
            <person name="Cooney J.C."/>
            <person name="Kagawa T.F."/>
            <person name="Liu W."/>
            <person name="Song Y."/>
            <person name="Salvetti E."/>
            <person name="Wrobel A."/>
            <person name="Rasinkangas P."/>
            <person name="Parkhill J."/>
            <person name="Rea M.C."/>
            <person name="O'Sullivan O."/>
            <person name="Ritari J."/>
            <person name="Douillard F.P."/>
            <person name="Paul Ross R."/>
            <person name="Yang R."/>
            <person name="Briner A.E."/>
            <person name="Felis G.E."/>
            <person name="de Vos W.M."/>
            <person name="Barrangou R."/>
            <person name="Klaenhammer T.R."/>
            <person name="Caufield P.W."/>
            <person name="Cui Y."/>
            <person name="Zhang H."/>
            <person name="O'Toole P.W."/>
        </authorList>
    </citation>
    <scope>NUCLEOTIDE SEQUENCE [LARGE SCALE GENOMIC DNA]</scope>
    <source>
        <strain evidence="10 11">DSM 18527</strain>
    </source>
</reference>
<keyword evidence="5 9" id="KW-0812">Transmembrane</keyword>
<dbReference type="AlphaFoldDB" id="A0A0R1Y2L1"/>
<evidence type="ECO:0000256" key="8">
    <source>
        <dbReference type="PIRNR" id="PIRNR037778"/>
    </source>
</evidence>
<dbReference type="PIRSF" id="PIRSF037778">
    <property type="entry name" value="UCP037778_transp_RibU"/>
    <property type="match status" value="1"/>
</dbReference>
<feature type="transmembrane region" description="Helical" evidence="9">
    <location>
        <begin position="148"/>
        <end position="176"/>
    </location>
</feature>
<evidence type="ECO:0000256" key="5">
    <source>
        <dbReference type="ARBA" id="ARBA00022692"/>
    </source>
</evidence>
<comment type="caution">
    <text evidence="10">The sequence shown here is derived from an EMBL/GenBank/DDBJ whole genome shotgun (WGS) entry which is preliminary data.</text>
</comment>
<dbReference type="GO" id="GO:0005886">
    <property type="term" value="C:plasma membrane"/>
    <property type="evidence" value="ECO:0007669"/>
    <property type="project" value="UniProtKB-SubCell"/>
</dbReference>
<dbReference type="PATRIC" id="fig|1423734.3.peg.2466"/>
<feature type="transmembrane region" description="Helical" evidence="9">
    <location>
        <begin position="83"/>
        <end position="100"/>
    </location>
</feature>
<comment type="function">
    <text evidence="8">Probably a riboflavin-binding protein that interacts with the energy-coupling factor (ECF) ABC-transporter complex.</text>
</comment>
<protein>
    <recommendedName>
        <fullName evidence="8">Riboflavin transporter</fullName>
    </recommendedName>
</protein>